<dbReference type="PROSITE" id="PS51898">
    <property type="entry name" value="TYR_RECOMBINASE"/>
    <property type="match status" value="1"/>
</dbReference>
<feature type="domain" description="Tyr recombinase" evidence="2">
    <location>
        <begin position="168"/>
        <end position="388"/>
    </location>
</feature>
<keyword evidence="1" id="KW-0233">DNA recombination</keyword>
<accession>A0ABU9PTB4</accession>
<evidence type="ECO:0000259" key="2">
    <source>
        <dbReference type="PROSITE" id="PS51898"/>
    </source>
</evidence>
<dbReference type="Pfam" id="PF00589">
    <property type="entry name" value="Phage_integrase"/>
    <property type="match status" value="1"/>
</dbReference>
<evidence type="ECO:0000313" key="3">
    <source>
        <dbReference type="EMBL" id="MEM4987245.1"/>
    </source>
</evidence>
<dbReference type="InterPro" id="IPR002104">
    <property type="entry name" value="Integrase_catalytic"/>
</dbReference>
<dbReference type="EMBL" id="JBANDC010000004">
    <property type="protein sequence ID" value="MEM4987245.1"/>
    <property type="molecule type" value="Genomic_DNA"/>
</dbReference>
<dbReference type="Gene3D" id="1.10.443.10">
    <property type="entry name" value="Intergrase catalytic core"/>
    <property type="match status" value="1"/>
</dbReference>
<gene>
    <name evidence="3" type="ORF">V8G57_07560</name>
</gene>
<sequence length="399" mass="46163">MKDYSIREVKLSTGEHLPILVKGGPLGVPCYAVTWFMLVMYRSKGLTANYIRQLLRAMGMALEFVEQREVDLVMRVAKGRFLTLDELAGYADRCRRSGLQESITVVGNSYAALRFRVFIHYINWIAEPIIARIVDDNKRAAANAALLRFLKRAKSVAPRVDAESPVPGERKGMLLEQRELFLRVIRPDCPENPFGEKLRLRNYVLLMLEFALGPRGGEVRGLKTRDFDFSRYPATVVIHRRHDDPEDTRKIPAQAKTRGRILELGDELSDAVSDWIMTQRSDKNMFPQARKNPYLITNYRGEPMGDRGFRQVIETLRRHYPQLGQLCHQMLRHDWNERYTEDAEEHGDDQSISRRDQIYAMGWKPHSTMPEHYAAGAIEKSTNKKILRMQAKDLYKEPK</sequence>
<name>A0ABU9PTB4_9BURK</name>
<dbReference type="SUPFAM" id="SSF56349">
    <property type="entry name" value="DNA breaking-rejoining enzymes"/>
    <property type="match status" value="1"/>
</dbReference>
<dbReference type="CDD" id="cd00397">
    <property type="entry name" value="DNA_BRE_C"/>
    <property type="match status" value="1"/>
</dbReference>
<dbReference type="InterPro" id="IPR011010">
    <property type="entry name" value="DNA_brk_join_enz"/>
</dbReference>
<protein>
    <submittedName>
        <fullName evidence="3">Site-specific integrase</fullName>
    </submittedName>
</protein>
<reference evidence="3 4" key="1">
    <citation type="submission" date="2024-02" db="EMBL/GenBank/DDBJ databases">
        <title>Draft genome sequence of Collimonas sp. strain H4R21, an effective mineral-weathering bacterial strain isolated from the beech rhizosphere.</title>
        <authorList>
            <person name="Morin E."/>
            <person name="Uroz S."/>
            <person name="Leveau J.H.J."/>
            <person name="Kumar R."/>
            <person name="Rey M.W."/>
            <person name="Pham J."/>
        </authorList>
    </citation>
    <scope>NUCLEOTIDE SEQUENCE [LARGE SCALE GENOMIC DNA]</scope>
    <source>
        <strain evidence="3 4">H4R21</strain>
    </source>
</reference>
<dbReference type="RefSeq" id="WP_342828864.1">
    <property type="nucleotide sequence ID" value="NZ_JBANDC010000004.1"/>
</dbReference>
<evidence type="ECO:0000313" key="4">
    <source>
        <dbReference type="Proteomes" id="UP001495910"/>
    </source>
</evidence>
<proteinExistence type="predicted"/>
<comment type="caution">
    <text evidence="3">The sequence shown here is derived from an EMBL/GenBank/DDBJ whole genome shotgun (WGS) entry which is preliminary data.</text>
</comment>
<dbReference type="Proteomes" id="UP001495910">
    <property type="component" value="Unassembled WGS sequence"/>
</dbReference>
<dbReference type="InterPro" id="IPR013762">
    <property type="entry name" value="Integrase-like_cat_sf"/>
</dbReference>
<organism evidence="3 4">
    <name type="scientific">Collimonas rhizosphaerae</name>
    <dbReference type="NCBI Taxonomy" id="3126357"/>
    <lineage>
        <taxon>Bacteria</taxon>
        <taxon>Pseudomonadati</taxon>
        <taxon>Pseudomonadota</taxon>
        <taxon>Betaproteobacteria</taxon>
        <taxon>Burkholderiales</taxon>
        <taxon>Oxalobacteraceae</taxon>
        <taxon>Collimonas</taxon>
    </lineage>
</organism>
<evidence type="ECO:0000256" key="1">
    <source>
        <dbReference type="ARBA" id="ARBA00023172"/>
    </source>
</evidence>
<keyword evidence="4" id="KW-1185">Reference proteome</keyword>